<dbReference type="AlphaFoldDB" id="A0A1C4VUJ8"/>
<organism evidence="3 4">
    <name type="scientific">Micromonospora echinospora</name>
    <name type="common">Micromonospora purpurea</name>
    <dbReference type="NCBI Taxonomy" id="1877"/>
    <lineage>
        <taxon>Bacteria</taxon>
        <taxon>Bacillati</taxon>
        <taxon>Actinomycetota</taxon>
        <taxon>Actinomycetes</taxon>
        <taxon>Micromonosporales</taxon>
        <taxon>Micromonosporaceae</taxon>
        <taxon>Micromonospora</taxon>
    </lineage>
</organism>
<evidence type="ECO:0000313" key="3">
    <source>
        <dbReference type="EMBL" id="SCE87647.1"/>
    </source>
</evidence>
<keyword evidence="4" id="KW-1185">Reference proteome</keyword>
<feature type="compositionally biased region" description="Polar residues" evidence="1">
    <location>
        <begin position="108"/>
        <end position="122"/>
    </location>
</feature>
<sequence>MTRAEASGPQETGGRRFRSPWLAYSLVAAMVGVVTGTVIWALGTATEPVPRPVADPSVPALPLPTFVGTTPRPAAAPARAATTASPTVSPASVSPSPGSPTPSRDRNATASGRPTSAPTRSATPDVVELTPLPAEKERDLRSVDGGADTTVEFVNQRTGQVTVYWLNHWGYRVRVERLSPGESHQRDTQVGHPWVVTDGDGRALAVYQPVAAPARAVVR</sequence>
<dbReference type="Proteomes" id="UP000198253">
    <property type="component" value="Chromosome I"/>
</dbReference>
<gene>
    <name evidence="3" type="ORF">GA0070618_1578</name>
</gene>
<keyword evidence="2" id="KW-0472">Membrane</keyword>
<dbReference type="Gene3D" id="2.60.40.780">
    <property type="entry name" value="von Hippel-Lindau disease tumour suppressor, beta domain"/>
    <property type="match status" value="1"/>
</dbReference>
<keyword evidence="2" id="KW-1133">Transmembrane helix</keyword>
<dbReference type="RefSeq" id="WP_231931651.1">
    <property type="nucleotide sequence ID" value="NZ_LT607413.1"/>
</dbReference>
<dbReference type="SUPFAM" id="SSF49468">
    <property type="entry name" value="VHL"/>
    <property type="match status" value="1"/>
</dbReference>
<evidence type="ECO:0000256" key="1">
    <source>
        <dbReference type="SAM" id="MobiDB-lite"/>
    </source>
</evidence>
<feature type="region of interest" description="Disordered" evidence="1">
    <location>
        <begin position="69"/>
        <end position="137"/>
    </location>
</feature>
<name>A0A1C4VUJ8_MICEC</name>
<dbReference type="EMBL" id="LT607413">
    <property type="protein sequence ID" value="SCE87647.1"/>
    <property type="molecule type" value="Genomic_DNA"/>
</dbReference>
<keyword evidence="2" id="KW-0812">Transmembrane</keyword>
<dbReference type="InParanoid" id="A0A1C4VUJ8"/>
<dbReference type="InterPro" id="IPR036208">
    <property type="entry name" value="VHL_sf"/>
</dbReference>
<dbReference type="InterPro" id="IPR037140">
    <property type="entry name" value="VHL_beta_dom_sf"/>
</dbReference>
<accession>A0A1C4VUJ8</accession>
<proteinExistence type="predicted"/>
<feature type="transmembrane region" description="Helical" evidence="2">
    <location>
        <begin position="21"/>
        <end position="42"/>
    </location>
</feature>
<feature type="compositionally biased region" description="Low complexity" evidence="1">
    <location>
        <begin position="69"/>
        <end position="96"/>
    </location>
</feature>
<protein>
    <submittedName>
        <fullName evidence="3">von Hippel-Lindau disease tumour suppressor protein</fullName>
    </submittedName>
</protein>
<evidence type="ECO:0000256" key="2">
    <source>
        <dbReference type="SAM" id="Phobius"/>
    </source>
</evidence>
<evidence type="ECO:0000313" key="4">
    <source>
        <dbReference type="Proteomes" id="UP000198253"/>
    </source>
</evidence>
<reference evidence="4" key="1">
    <citation type="submission" date="2016-06" db="EMBL/GenBank/DDBJ databases">
        <authorList>
            <person name="Varghese N."/>
            <person name="Submissions Spin"/>
        </authorList>
    </citation>
    <scope>NUCLEOTIDE SEQUENCE [LARGE SCALE GENOMIC DNA]</scope>
    <source>
        <strain evidence="4">DSM 43816</strain>
    </source>
</reference>